<protein>
    <recommendedName>
        <fullName evidence="1">Condensation domain-containing protein</fullName>
    </recommendedName>
</protein>
<evidence type="ECO:0000313" key="3">
    <source>
        <dbReference type="Proteomes" id="UP000289555"/>
    </source>
</evidence>
<dbReference type="Proteomes" id="UP000289555">
    <property type="component" value="Chromosome"/>
</dbReference>
<dbReference type="InterPro" id="IPR001242">
    <property type="entry name" value="Condensation_dom"/>
</dbReference>
<dbReference type="Pfam" id="PF00668">
    <property type="entry name" value="Condensation"/>
    <property type="match status" value="1"/>
</dbReference>
<dbReference type="PANTHER" id="PTHR45527:SF1">
    <property type="entry name" value="FATTY ACID SYNTHASE"/>
    <property type="match status" value="1"/>
</dbReference>
<accession>A0ABM7GEM7</accession>
<proteinExistence type="predicted"/>
<evidence type="ECO:0000313" key="2">
    <source>
        <dbReference type="EMBL" id="BBI49011.1"/>
    </source>
</evidence>
<dbReference type="SUPFAM" id="SSF52777">
    <property type="entry name" value="CoA-dependent acyltransferases"/>
    <property type="match status" value="1"/>
</dbReference>
<organism evidence="2 3">
    <name type="scientific">Vreelandella olivaria</name>
    <dbReference type="NCBI Taxonomy" id="390919"/>
    <lineage>
        <taxon>Bacteria</taxon>
        <taxon>Pseudomonadati</taxon>
        <taxon>Pseudomonadota</taxon>
        <taxon>Gammaproteobacteria</taxon>
        <taxon>Oceanospirillales</taxon>
        <taxon>Halomonadaceae</taxon>
        <taxon>Vreelandella</taxon>
    </lineage>
</organism>
<dbReference type="Gene3D" id="3.30.559.10">
    <property type="entry name" value="Chloramphenicol acetyltransferase-like domain"/>
    <property type="match status" value="1"/>
</dbReference>
<dbReference type="PANTHER" id="PTHR45527">
    <property type="entry name" value="NONRIBOSOMAL PEPTIDE SYNTHETASE"/>
    <property type="match status" value="1"/>
</dbReference>
<dbReference type="EMBL" id="AP019416">
    <property type="protein sequence ID" value="BBI49011.1"/>
    <property type="molecule type" value="Genomic_DNA"/>
</dbReference>
<feature type="domain" description="Condensation" evidence="1">
    <location>
        <begin position="2"/>
        <end position="137"/>
    </location>
</feature>
<sequence>MDLSALNAALEALVQRHDILRTYYPLSEAGEPVQRLAQDWSHELICNDIPGDTTDEQDQALHDALTKLARQPFDLEQAPPLTVALYRLSTEHHVLAVVQHHIAGDGWSVQVLINDLCALYEGACTQRDASLHHCQYSSQIMRFGSSVSSIAVREIAVREIAVRDIVVSGRANLLTGVNASPGIIPR</sequence>
<reference evidence="3" key="1">
    <citation type="journal article" date="2019" name="Microbiol. Resour. Announc.">
        <title>Complete Genome Sequence of Halomonas olivaria, a Moderately Halophilic Bacterium Isolated from Olive Processing Effluents, Obtained by Nanopore Sequencing.</title>
        <authorList>
            <person name="Nagata S."/>
            <person name="Ii K.M."/>
            <person name="Tsukimi T."/>
            <person name="Miura M.C."/>
            <person name="Galipon J."/>
            <person name="Arakawa K."/>
        </authorList>
    </citation>
    <scope>NUCLEOTIDE SEQUENCE [LARGE SCALE GENOMIC DNA]</scope>
    <source>
        <strain evidence="3">TYRC17</strain>
    </source>
</reference>
<dbReference type="InterPro" id="IPR023213">
    <property type="entry name" value="CAT-like_dom_sf"/>
</dbReference>
<gene>
    <name evidence="2" type="ORF">HORIV_14320</name>
</gene>
<name>A0ABM7GEM7_9GAMM</name>
<evidence type="ECO:0000259" key="1">
    <source>
        <dbReference type="Pfam" id="PF00668"/>
    </source>
</evidence>
<keyword evidence="3" id="KW-1185">Reference proteome</keyword>